<feature type="transmembrane region" description="Helical" evidence="1">
    <location>
        <begin position="53"/>
        <end position="70"/>
    </location>
</feature>
<name>A0A1G2MHF3_9BACT</name>
<proteinExistence type="predicted"/>
<organism evidence="2 3">
    <name type="scientific">Candidatus Taylorbacteria bacterium RIFCSPHIGHO2_02_FULL_43_32b</name>
    <dbReference type="NCBI Taxonomy" id="1802306"/>
    <lineage>
        <taxon>Bacteria</taxon>
        <taxon>Candidatus Tayloriibacteriota</taxon>
    </lineage>
</organism>
<accession>A0A1G2MHF3</accession>
<feature type="transmembrane region" description="Helical" evidence="1">
    <location>
        <begin position="6"/>
        <end position="32"/>
    </location>
</feature>
<evidence type="ECO:0000256" key="1">
    <source>
        <dbReference type="SAM" id="Phobius"/>
    </source>
</evidence>
<comment type="caution">
    <text evidence="2">The sequence shown here is derived from an EMBL/GenBank/DDBJ whole genome shotgun (WGS) entry which is preliminary data.</text>
</comment>
<dbReference type="Proteomes" id="UP000177130">
    <property type="component" value="Unassembled WGS sequence"/>
</dbReference>
<gene>
    <name evidence="2" type="ORF">A3C72_00670</name>
</gene>
<evidence type="ECO:0000313" key="2">
    <source>
        <dbReference type="EMBL" id="OHA22599.1"/>
    </source>
</evidence>
<evidence type="ECO:0000313" key="3">
    <source>
        <dbReference type="Proteomes" id="UP000177130"/>
    </source>
</evidence>
<keyword evidence="1" id="KW-1133">Transmembrane helix</keyword>
<reference evidence="2 3" key="1">
    <citation type="journal article" date="2016" name="Nat. Commun.">
        <title>Thousands of microbial genomes shed light on interconnected biogeochemical processes in an aquifer system.</title>
        <authorList>
            <person name="Anantharaman K."/>
            <person name="Brown C.T."/>
            <person name="Hug L.A."/>
            <person name="Sharon I."/>
            <person name="Castelle C.J."/>
            <person name="Probst A.J."/>
            <person name="Thomas B.C."/>
            <person name="Singh A."/>
            <person name="Wilkins M.J."/>
            <person name="Karaoz U."/>
            <person name="Brodie E.L."/>
            <person name="Williams K.H."/>
            <person name="Hubbard S.S."/>
            <person name="Banfield J.F."/>
        </authorList>
    </citation>
    <scope>NUCLEOTIDE SEQUENCE [LARGE SCALE GENOMIC DNA]</scope>
</reference>
<keyword evidence="1" id="KW-0472">Membrane</keyword>
<dbReference type="EMBL" id="MHRK01000051">
    <property type="protein sequence ID" value="OHA22599.1"/>
    <property type="molecule type" value="Genomic_DNA"/>
</dbReference>
<sequence length="71" mass="7910">MSIAIIDIVFVAGIGFIVTAAVLFFTMLDLVLSDNWPRFSDVARGQRWVNKRALTSFSFFLIGVLLVILGF</sequence>
<keyword evidence="1" id="KW-0812">Transmembrane</keyword>
<protein>
    <submittedName>
        <fullName evidence="2">Uncharacterized protein</fullName>
    </submittedName>
</protein>
<dbReference type="AlphaFoldDB" id="A0A1G2MHF3"/>